<reference evidence="1 2" key="1">
    <citation type="submission" date="2019-10" db="EMBL/GenBank/DDBJ databases">
        <authorList>
            <person name="Karimi E."/>
        </authorList>
    </citation>
    <scope>NUCLEOTIDE SEQUENCE [LARGE SCALE GENOMIC DNA]</scope>
    <source>
        <strain evidence="1">Exiguobacterium sp. 9Y</strain>
    </source>
</reference>
<accession>A0A653IH78</accession>
<dbReference type="RefSeq" id="WP_159174038.1">
    <property type="nucleotide sequence ID" value="NZ_LR732312.1"/>
</dbReference>
<protein>
    <recommendedName>
        <fullName evidence="3">Lipoprotein</fullName>
    </recommendedName>
</protein>
<evidence type="ECO:0008006" key="3">
    <source>
        <dbReference type="Google" id="ProtNLM"/>
    </source>
</evidence>
<dbReference type="AlphaFoldDB" id="A0A653IH78"/>
<dbReference type="PROSITE" id="PS51257">
    <property type="entry name" value="PROKAR_LIPOPROTEIN"/>
    <property type="match status" value="1"/>
</dbReference>
<evidence type="ECO:0000313" key="2">
    <source>
        <dbReference type="Proteomes" id="UP000439752"/>
    </source>
</evidence>
<dbReference type="EMBL" id="CABWKQ010000032">
    <property type="protein sequence ID" value="VWX38389.1"/>
    <property type="molecule type" value="Genomic_DNA"/>
</dbReference>
<gene>
    <name evidence="1" type="ORF">EXIGUO9Y_380148</name>
</gene>
<proteinExistence type="predicted"/>
<organism evidence="1 2">
    <name type="scientific">Exiguobacterium oxidotolerans</name>
    <dbReference type="NCBI Taxonomy" id="223958"/>
    <lineage>
        <taxon>Bacteria</taxon>
        <taxon>Bacillati</taxon>
        <taxon>Bacillota</taxon>
        <taxon>Bacilli</taxon>
        <taxon>Bacillales</taxon>
        <taxon>Bacillales Family XII. Incertae Sedis</taxon>
        <taxon>Exiguobacterium</taxon>
    </lineage>
</organism>
<sequence>MKKFGIACLFATLLLSGCLSPENDRLTVTPLGIKAGEEAFAEINDQDIAAFHLEGKLSKAYFLKWVEFLPNHKERTLFSMEISPDDYDTTLRITQSSTAKYIRFGASFEDGIMSAKEALKQKPVALSMQAQGDTFTISDYDVLTLRRLSTNIDSEIKTSSSIDIHGPQDIDVKKDERVFALVLSPLES</sequence>
<dbReference type="Proteomes" id="UP000439752">
    <property type="component" value="Unassembled WGS sequence"/>
</dbReference>
<evidence type="ECO:0000313" key="1">
    <source>
        <dbReference type="EMBL" id="VWX38389.1"/>
    </source>
</evidence>
<name>A0A653IH78_9BACL</name>
<keyword evidence="2" id="KW-1185">Reference proteome</keyword>